<sequence length="383" mass="38109" precursor="true">MSLKASPRSRRRHALAVLAAGAVAAISLLQVPPVTALPPSGANTADTPGTSSSVSPKTLAPCETLTFQVTGFPAGEVVYVKIDDGQGYGDQSIQGAGVVATQRVDSSGRASGSVQIPCDMDEGSHWLRYLASEPMDDAAGGGVLGYSNKGNSTFSVKKKQQQETTQAAAPVRNNTTQAAATPAAAATSAARANSAGSNTRGGTAATTVARAATGNTGGQAVNQAVAAPANAAAAGAANAANAANAGNTAVTANAANTGTDNTSDTAADAAIGPDGQAVSADEGIFGGVLDDAQTGTGADAGTTVNGETLTTASQSQSNSIPWIGLFIGGAILLVGMTAINTWLFVQRRPAYATQAAQGNTRNSNHTADDWQDTAVHPTLDDQR</sequence>
<evidence type="ECO:0000256" key="3">
    <source>
        <dbReference type="SAM" id="SignalP"/>
    </source>
</evidence>
<keyword evidence="2" id="KW-0472">Membrane</keyword>
<reference evidence="4 5" key="1">
    <citation type="submission" date="2019-11" db="EMBL/GenBank/DDBJ databases">
        <title>Complete genome sequence of Corynebacterium kalinowskii 1959, a novel Corynebacterium species isolated from soil of a small paddock in Vilsendorf, Germany.</title>
        <authorList>
            <person name="Schaffert L."/>
            <person name="Ruwe M."/>
            <person name="Milse J."/>
            <person name="Hanuschka K."/>
            <person name="Ortseifen V."/>
            <person name="Droste J."/>
            <person name="Brandt D."/>
            <person name="Schlueter L."/>
            <person name="Kutter Y."/>
            <person name="Vinke S."/>
            <person name="Viehoefer P."/>
            <person name="Jacob L."/>
            <person name="Luebke N.-C."/>
            <person name="Schulte-Berndt E."/>
            <person name="Hain C."/>
            <person name="Linder M."/>
            <person name="Schmidt P."/>
            <person name="Wollenschlaeger L."/>
            <person name="Luttermann T."/>
            <person name="Thieme E."/>
            <person name="Hassa J."/>
            <person name="Haak M."/>
            <person name="Wittchen M."/>
            <person name="Mentz A."/>
            <person name="Persicke M."/>
            <person name="Busche T."/>
            <person name="Ruckert C."/>
        </authorList>
    </citation>
    <scope>NUCLEOTIDE SEQUENCE [LARGE SCALE GENOMIC DNA]</scope>
    <source>
        <strain evidence="4 5">2039</strain>
    </source>
</reference>
<accession>A0A6B8WAJ3</accession>
<protein>
    <submittedName>
        <fullName evidence="4">Uncharacterized protein</fullName>
    </submittedName>
</protein>
<evidence type="ECO:0000313" key="5">
    <source>
        <dbReference type="Proteomes" id="UP000424462"/>
    </source>
</evidence>
<keyword evidence="3" id="KW-0732">Signal</keyword>
<evidence type="ECO:0000256" key="2">
    <source>
        <dbReference type="SAM" id="Phobius"/>
    </source>
</evidence>
<dbReference type="AlphaFoldDB" id="A0A6B8WAJ3"/>
<feature type="signal peptide" evidence="3">
    <location>
        <begin position="1"/>
        <end position="36"/>
    </location>
</feature>
<feature type="transmembrane region" description="Helical" evidence="2">
    <location>
        <begin position="322"/>
        <end position="345"/>
    </location>
</feature>
<dbReference type="KEGG" id="cok:COCCU_12025"/>
<feature type="compositionally biased region" description="Polar residues" evidence="1">
    <location>
        <begin position="355"/>
        <end position="365"/>
    </location>
</feature>
<gene>
    <name evidence="4" type="ORF">COCCU_12025</name>
</gene>
<proteinExistence type="predicted"/>
<keyword evidence="2" id="KW-1133">Transmembrane helix</keyword>
<dbReference type="RefSeq" id="WP_156231761.1">
    <property type="nucleotide sequence ID" value="NZ_CP046455.1"/>
</dbReference>
<evidence type="ECO:0000256" key="1">
    <source>
        <dbReference type="SAM" id="MobiDB-lite"/>
    </source>
</evidence>
<dbReference type="EMBL" id="CP046455">
    <property type="protein sequence ID" value="QGU08305.1"/>
    <property type="molecule type" value="Genomic_DNA"/>
</dbReference>
<name>A0A6B8WAJ3_9CORY</name>
<dbReference type="Proteomes" id="UP000424462">
    <property type="component" value="Chromosome"/>
</dbReference>
<keyword evidence="2" id="KW-0812">Transmembrane</keyword>
<keyword evidence="5" id="KW-1185">Reference proteome</keyword>
<organism evidence="4 5">
    <name type="scientific">Corynebacterium occultum</name>
    <dbReference type="NCBI Taxonomy" id="2675219"/>
    <lineage>
        <taxon>Bacteria</taxon>
        <taxon>Bacillati</taxon>
        <taxon>Actinomycetota</taxon>
        <taxon>Actinomycetes</taxon>
        <taxon>Mycobacteriales</taxon>
        <taxon>Corynebacteriaceae</taxon>
        <taxon>Corynebacterium</taxon>
    </lineage>
</organism>
<feature type="compositionally biased region" description="Low complexity" evidence="1">
    <location>
        <begin position="162"/>
        <end position="202"/>
    </location>
</feature>
<feature type="region of interest" description="Disordered" evidence="1">
    <location>
        <begin position="355"/>
        <end position="383"/>
    </location>
</feature>
<evidence type="ECO:0000313" key="4">
    <source>
        <dbReference type="EMBL" id="QGU08305.1"/>
    </source>
</evidence>
<feature type="region of interest" description="Disordered" evidence="1">
    <location>
        <begin position="152"/>
        <end position="202"/>
    </location>
</feature>
<feature type="chain" id="PRO_5025454359" evidence="3">
    <location>
        <begin position="37"/>
        <end position="383"/>
    </location>
</feature>